<dbReference type="GO" id="GO:0016757">
    <property type="term" value="F:glycosyltransferase activity"/>
    <property type="evidence" value="ECO:0007669"/>
    <property type="project" value="UniProtKB-KW"/>
</dbReference>
<evidence type="ECO:0000256" key="3">
    <source>
        <dbReference type="ARBA" id="ARBA00022679"/>
    </source>
</evidence>
<reference evidence="9 10" key="1">
    <citation type="submission" date="2018-05" db="EMBL/GenBank/DDBJ databases">
        <title>Genomic Encyclopedia of Type Strains, Phase IV (KMG-IV): sequencing the most valuable type-strain genomes for metagenomic binning, comparative biology and taxonomic classification.</title>
        <authorList>
            <person name="Goeker M."/>
        </authorList>
    </citation>
    <scope>NUCLEOTIDE SEQUENCE [LARGE SCALE GENOMIC DNA]</scope>
    <source>
        <strain evidence="9 10">DSM 24906</strain>
    </source>
</reference>
<dbReference type="Gene3D" id="1.50.10.10">
    <property type="match status" value="1"/>
</dbReference>
<dbReference type="AlphaFoldDB" id="A0AA45C814"/>
<sequence>MNWNILEKNYNKDDYIKNETIFALANGFLGIRGSFDEGNIIGHDGTYINGFYELNDIKYGEKFKGYPSQGQTMVNVANTKRVNIFFDDEKFDLNTGEIIEYERNLDMREGILKREIKWRSSQGKIIRLIFERFVSFKEKGLIFYKYNIIPLNGSVKVSFESILDGGIRNYSNPDDPRVASTSETVFETIENKTLDDDLYIYQRTKRSKKEYGVYLKHRILKGDLTRKRYYSKDDSSSIIFDFNLRRNESVSIIRNAFYSLGGLNFKLFEYLKEKSEEAYENGYDYYLDYQKKYYSDFWNNCNVEIEGDDKLLQGIRFNMFHILNSTGKDGITNIAAKGLTGEGYEGHYFWDTETYILPFFIYTNPEIAKKLIEFRYNTLDKAKERALQMNHKKGALYPWRTINGYECSSYFPAGTAQYHINCDIAISIKRYFESTNDENLLVKFGAEILFETSRLWMDTGFFIDGEFRINGVTGPDEYTAIINNNYYTNIMVSESLKFSVYVYNFLKKNYNKEFIKLINKIDLMEEEVEEWINASENMFLPYDKKLQINAQDDSFLSKPVWDLEKEKNFPLLLHYHPLVLYRYQVCKQADLILAEVLLNYKFDKKQIKKDYDYYEKITTHDSSLSTCIFSIAANYIGYLEKAYNYFMMTARTDLDNHHGNTKDGIHAANMAGTWLGLTMGFGGMKVYNDNIYFEPKVPKAWKKYSFKILYKSRRIKVEVDKQYIKYSLEKGDPVNIYHFNKHILLQSSYKLKNR</sequence>
<proteinExistence type="inferred from homology"/>
<dbReference type="PANTHER" id="PTHR11051">
    <property type="entry name" value="GLYCOSYL HYDROLASE-RELATED"/>
    <property type="match status" value="1"/>
</dbReference>
<accession>A0AA45C814</accession>
<evidence type="ECO:0000313" key="10">
    <source>
        <dbReference type="Proteomes" id="UP000245921"/>
    </source>
</evidence>
<evidence type="ECO:0000256" key="5">
    <source>
        <dbReference type="PIRSR" id="PIRSR036289-51"/>
    </source>
</evidence>
<feature type="active site" description="Proton donor" evidence="4">
    <location>
        <position position="477"/>
    </location>
</feature>
<dbReference type="PIRSF" id="PIRSF036289">
    <property type="entry name" value="Glycosyl_hydrolase_malt_phosph"/>
    <property type="match status" value="1"/>
</dbReference>
<protein>
    <submittedName>
        <fullName evidence="9">Alpha,alpha-trehalose phosphorylase</fullName>
    </submittedName>
</protein>
<evidence type="ECO:0000259" key="8">
    <source>
        <dbReference type="Pfam" id="PF03636"/>
    </source>
</evidence>
<feature type="domain" description="Glycoside hydrolase family 65 N-terminal" evidence="8">
    <location>
        <begin position="7"/>
        <end position="254"/>
    </location>
</feature>
<dbReference type="InterPro" id="IPR008928">
    <property type="entry name" value="6-hairpin_glycosidase_sf"/>
</dbReference>
<dbReference type="GO" id="GO:0005975">
    <property type="term" value="P:carbohydrate metabolic process"/>
    <property type="evidence" value="ECO:0007669"/>
    <property type="project" value="InterPro"/>
</dbReference>
<gene>
    <name evidence="9" type="ORF">C7380_10498</name>
</gene>
<keyword evidence="2" id="KW-0328">Glycosyltransferase</keyword>
<evidence type="ECO:0000256" key="2">
    <source>
        <dbReference type="ARBA" id="ARBA00022676"/>
    </source>
</evidence>
<organism evidence="9 10">
    <name type="scientific">Oceanotoga teriensis</name>
    <dbReference type="NCBI Taxonomy" id="515440"/>
    <lineage>
        <taxon>Bacteria</taxon>
        <taxon>Thermotogati</taxon>
        <taxon>Thermotogota</taxon>
        <taxon>Thermotogae</taxon>
        <taxon>Petrotogales</taxon>
        <taxon>Petrotogaceae</taxon>
        <taxon>Oceanotoga</taxon>
    </lineage>
</organism>
<name>A0AA45C814_9BACT</name>
<dbReference type="Pfam" id="PF03636">
    <property type="entry name" value="Glyco_hydro_65N"/>
    <property type="match status" value="1"/>
</dbReference>
<dbReference type="InterPro" id="IPR037018">
    <property type="entry name" value="GH65_N"/>
</dbReference>
<feature type="domain" description="Glycoside hydrolase family 65 C-terminal" evidence="7">
    <location>
        <begin position="684"/>
        <end position="744"/>
    </location>
</feature>
<dbReference type="Gene3D" id="2.60.420.10">
    <property type="entry name" value="Maltose phosphorylase, domain 3"/>
    <property type="match status" value="1"/>
</dbReference>
<dbReference type="InterPro" id="IPR005196">
    <property type="entry name" value="Glyco_hydro_65_N"/>
</dbReference>
<dbReference type="Pfam" id="PF03633">
    <property type="entry name" value="Glyco_hydro_65C"/>
    <property type="match status" value="1"/>
</dbReference>
<dbReference type="InterPro" id="IPR017045">
    <property type="entry name" value="Malt_Pase/Glycosyl_Hdrlase"/>
</dbReference>
<dbReference type="EMBL" id="QGGI01000004">
    <property type="protein sequence ID" value="PWJ95683.1"/>
    <property type="molecule type" value="Genomic_DNA"/>
</dbReference>
<evidence type="ECO:0000256" key="4">
    <source>
        <dbReference type="PIRSR" id="PIRSR036289-50"/>
    </source>
</evidence>
<dbReference type="InterPro" id="IPR005195">
    <property type="entry name" value="Glyco_hydro_65_M"/>
</dbReference>
<keyword evidence="10" id="KW-1185">Reference proteome</keyword>
<feature type="domain" description="Glycoside hydrolase family 65 central catalytic" evidence="6">
    <location>
        <begin position="316"/>
        <end position="674"/>
    </location>
</feature>
<evidence type="ECO:0000259" key="6">
    <source>
        <dbReference type="Pfam" id="PF03632"/>
    </source>
</evidence>
<dbReference type="InterPro" id="IPR005194">
    <property type="entry name" value="Glyco_hydro_65_C"/>
</dbReference>
<dbReference type="SUPFAM" id="SSF74650">
    <property type="entry name" value="Galactose mutarotase-like"/>
    <property type="match status" value="1"/>
</dbReference>
<dbReference type="GO" id="GO:0004553">
    <property type="term" value="F:hydrolase activity, hydrolyzing O-glycosyl compounds"/>
    <property type="evidence" value="ECO:0007669"/>
    <property type="project" value="TreeGrafter"/>
</dbReference>
<evidence type="ECO:0000259" key="7">
    <source>
        <dbReference type="Pfam" id="PF03633"/>
    </source>
</evidence>
<evidence type="ECO:0000313" key="9">
    <source>
        <dbReference type="EMBL" id="PWJ95683.1"/>
    </source>
</evidence>
<dbReference type="GO" id="GO:0030246">
    <property type="term" value="F:carbohydrate binding"/>
    <property type="evidence" value="ECO:0007669"/>
    <property type="project" value="InterPro"/>
</dbReference>
<dbReference type="Pfam" id="PF03632">
    <property type="entry name" value="Glyco_hydro_65m"/>
    <property type="match status" value="1"/>
</dbReference>
<feature type="binding site" evidence="5">
    <location>
        <begin position="350"/>
        <end position="351"/>
    </location>
    <ligand>
        <name>substrate</name>
    </ligand>
</feature>
<dbReference type="RefSeq" id="WP_109604214.1">
    <property type="nucleotide sequence ID" value="NZ_QGGI01000004.1"/>
</dbReference>
<dbReference type="InterPro" id="IPR011013">
    <property type="entry name" value="Gal_mutarotase_sf_dom"/>
</dbReference>
<evidence type="ECO:0000256" key="1">
    <source>
        <dbReference type="ARBA" id="ARBA00006768"/>
    </source>
</evidence>
<comment type="caution">
    <text evidence="9">The sequence shown here is derived from an EMBL/GenBank/DDBJ whole genome shotgun (WGS) entry which is preliminary data.</text>
</comment>
<dbReference type="PANTHER" id="PTHR11051:SF8">
    <property type="entry name" value="PROTEIN-GLUCOSYLGALACTOSYLHYDROXYLYSINE GLUCOSIDASE"/>
    <property type="match status" value="1"/>
</dbReference>
<dbReference type="InterPro" id="IPR012341">
    <property type="entry name" value="6hp_glycosidase-like_sf"/>
</dbReference>
<comment type="similarity">
    <text evidence="1">Belongs to the glycosyl hydrolase 65 family.</text>
</comment>
<keyword evidence="3" id="KW-0808">Transferase</keyword>
<dbReference type="Gene3D" id="2.70.98.40">
    <property type="entry name" value="Glycoside hydrolase, family 65, N-terminal domain"/>
    <property type="match status" value="1"/>
</dbReference>
<dbReference type="SUPFAM" id="SSF48208">
    <property type="entry name" value="Six-hairpin glycosidases"/>
    <property type="match status" value="1"/>
</dbReference>
<feature type="binding site" evidence="5">
    <location>
        <begin position="587"/>
        <end position="588"/>
    </location>
    <ligand>
        <name>substrate</name>
    </ligand>
</feature>
<dbReference type="Proteomes" id="UP000245921">
    <property type="component" value="Unassembled WGS sequence"/>
</dbReference>